<accession>A0A6J4MML2</accession>
<feature type="compositionally biased region" description="Basic and acidic residues" evidence="1">
    <location>
        <begin position="22"/>
        <end position="35"/>
    </location>
</feature>
<feature type="compositionally biased region" description="Basic residues" evidence="1">
    <location>
        <begin position="153"/>
        <end position="169"/>
    </location>
</feature>
<organism evidence="2">
    <name type="scientific">uncultured Microvirga sp</name>
    <dbReference type="NCBI Taxonomy" id="412392"/>
    <lineage>
        <taxon>Bacteria</taxon>
        <taxon>Pseudomonadati</taxon>
        <taxon>Pseudomonadota</taxon>
        <taxon>Alphaproteobacteria</taxon>
        <taxon>Hyphomicrobiales</taxon>
        <taxon>Methylobacteriaceae</taxon>
        <taxon>Microvirga</taxon>
        <taxon>environmental samples</taxon>
    </lineage>
</organism>
<feature type="non-terminal residue" evidence="2">
    <location>
        <position position="1"/>
    </location>
</feature>
<evidence type="ECO:0000256" key="1">
    <source>
        <dbReference type="SAM" id="MobiDB-lite"/>
    </source>
</evidence>
<sequence length="184" mass="19773">GPVSSRQPARSTSVSADGLSSRGRDARFRDPDHGHTCSNRARPSAPALLPYRGGSGADRHGARGRSRGRRPASFRASPVEGGRPGLARGRDARPRHPGFPLDRWRLHRCGDRVDAPSRASGLLLRMSTGAGLAARTPPRTVDREALRADGAARRPRGRRAPPVRGRRRIAATPRGRQSGPRGCL</sequence>
<reference evidence="2" key="1">
    <citation type="submission" date="2020-02" db="EMBL/GenBank/DDBJ databases">
        <authorList>
            <person name="Meier V. D."/>
        </authorList>
    </citation>
    <scope>NUCLEOTIDE SEQUENCE</scope>
    <source>
        <strain evidence="2">AVDCRST_MAG90</strain>
    </source>
</reference>
<protein>
    <submittedName>
        <fullName evidence="2">Uncharacterized protein</fullName>
    </submittedName>
</protein>
<gene>
    <name evidence="2" type="ORF">AVDCRST_MAG90-3199</name>
</gene>
<feature type="compositionally biased region" description="Basic and acidic residues" evidence="1">
    <location>
        <begin position="140"/>
        <end position="152"/>
    </location>
</feature>
<feature type="region of interest" description="Disordered" evidence="1">
    <location>
        <begin position="131"/>
        <end position="184"/>
    </location>
</feature>
<dbReference type="EMBL" id="CADCUC010000677">
    <property type="protein sequence ID" value="CAA9363596.1"/>
    <property type="molecule type" value="Genomic_DNA"/>
</dbReference>
<feature type="region of interest" description="Disordered" evidence="1">
    <location>
        <begin position="1"/>
        <end position="103"/>
    </location>
</feature>
<proteinExistence type="predicted"/>
<feature type="non-terminal residue" evidence="2">
    <location>
        <position position="184"/>
    </location>
</feature>
<feature type="compositionally biased region" description="Polar residues" evidence="1">
    <location>
        <begin position="1"/>
        <end position="15"/>
    </location>
</feature>
<evidence type="ECO:0000313" key="2">
    <source>
        <dbReference type="EMBL" id="CAA9363596.1"/>
    </source>
</evidence>
<name>A0A6J4MML2_9HYPH</name>
<feature type="compositionally biased region" description="Basic residues" evidence="1">
    <location>
        <begin position="62"/>
        <end position="72"/>
    </location>
</feature>
<dbReference type="AlphaFoldDB" id="A0A6J4MML2"/>